<dbReference type="Pfam" id="PF02900">
    <property type="entry name" value="LigB"/>
    <property type="match status" value="1"/>
</dbReference>
<comment type="caution">
    <text evidence="7">The sequence shown here is derived from an EMBL/GenBank/DDBJ whole genome shotgun (WGS) entry which is preliminary data.</text>
</comment>
<accession>A0A1Y3PAS9</accession>
<dbReference type="EMBL" id="LZRT01000130">
    <property type="protein sequence ID" value="OUM84425.1"/>
    <property type="molecule type" value="Genomic_DNA"/>
</dbReference>
<evidence type="ECO:0000313" key="8">
    <source>
        <dbReference type="Proteomes" id="UP000196475"/>
    </source>
</evidence>
<dbReference type="InterPro" id="IPR014436">
    <property type="entry name" value="Extradiol_dOase_DODA"/>
</dbReference>
<sequence length="273" mass="30979">MLPSVFICHGAPTLVLEDNRYTRFLSQLAHEWERPQGIIVFTAHWESPVISITHTDQPYETIHDFYGFPREMYHIRYPAKGSTGLSQRIQQLLANEGLHAELDAHRGLDHGVWVPLRLLYPQADIPVVAISVNPARPPAEQYRIGRALAPLRREDILILGSGATVHNLRALEWNRRLPEDVVPWAASFDDWLIRHVTAWDRETLFDYAQQAPYAKLAVPTAEHLMPLFLAMGAADDKREARLLHRSYDYGTLSMIALQFGGNSVHKESPILGA</sequence>
<reference evidence="8" key="1">
    <citation type="submission" date="2016-06" db="EMBL/GenBank/DDBJ databases">
        <authorList>
            <person name="Nascimento L."/>
            <person name="Pereira R.V."/>
            <person name="Martins L.F."/>
            <person name="Quaggio R.B."/>
            <person name="Silva A.M."/>
            <person name="Setubal J.C."/>
        </authorList>
    </citation>
    <scope>NUCLEOTIDE SEQUENCE [LARGE SCALE GENOMIC DNA]</scope>
</reference>
<dbReference type="Gene3D" id="3.40.830.10">
    <property type="entry name" value="LigB-like"/>
    <property type="match status" value="1"/>
</dbReference>
<keyword evidence="5" id="KW-0560">Oxidoreductase</keyword>
<dbReference type="Proteomes" id="UP000196475">
    <property type="component" value="Unassembled WGS sequence"/>
</dbReference>
<dbReference type="GO" id="GO:0008198">
    <property type="term" value="F:ferrous iron binding"/>
    <property type="evidence" value="ECO:0007669"/>
    <property type="project" value="InterPro"/>
</dbReference>
<evidence type="ECO:0000256" key="3">
    <source>
        <dbReference type="ARBA" id="ARBA00022723"/>
    </source>
</evidence>
<comment type="similarity">
    <text evidence="2">Belongs to the DODA-type extradiol aromatic ring-opening dioxygenase family.</text>
</comment>
<keyword evidence="3" id="KW-0479">Metal-binding</keyword>
<evidence type="ECO:0000256" key="4">
    <source>
        <dbReference type="ARBA" id="ARBA00022833"/>
    </source>
</evidence>
<keyword evidence="4" id="KW-0862">Zinc</keyword>
<dbReference type="PIRSF" id="PIRSF006157">
    <property type="entry name" value="Doxgns_DODA"/>
    <property type="match status" value="1"/>
</dbReference>
<comment type="cofactor">
    <cofactor evidence="1">
        <name>Zn(2+)</name>
        <dbReference type="ChEBI" id="CHEBI:29105"/>
    </cofactor>
</comment>
<dbReference type="AlphaFoldDB" id="A0A1Y3PAS9"/>
<proteinExistence type="inferred from homology"/>
<evidence type="ECO:0000256" key="2">
    <source>
        <dbReference type="ARBA" id="ARBA00007581"/>
    </source>
</evidence>
<organism evidence="7 8">
    <name type="scientific">Bacillus thermozeamaize</name>
    <dbReference type="NCBI Taxonomy" id="230954"/>
    <lineage>
        <taxon>Bacteria</taxon>
        <taxon>Bacillati</taxon>
        <taxon>Bacillota</taxon>
        <taxon>Bacilli</taxon>
        <taxon>Bacillales</taxon>
        <taxon>Bacillaceae</taxon>
        <taxon>Bacillus</taxon>
    </lineage>
</organism>
<name>A0A1Y3PAS9_9BACI</name>
<evidence type="ECO:0000259" key="6">
    <source>
        <dbReference type="Pfam" id="PF02900"/>
    </source>
</evidence>
<dbReference type="PANTHER" id="PTHR30096">
    <property type="entry name" value="4,5-DOPA DIOXYGENASE EXTRADIOL-LIKE PROTEIN"/>
    <property type="match status" value="1"/>
</dbReference>
<dbReference type="GO" id="GO:0008270">
    <property type="term" value="F:zinc ion binding"/>
    <property type="evidence" value="ECO:0007669"/>
    <property type="project" value="InterPro"/>
</dbReference>
<dbReference type="PANTHER" id="PTHR30096:SF0">
    <property type="entry name" value="4,5-DOPA DIOXYGENASE EXTRADIOL-LIKE PROTEIN"/>
    <property type="match status" value="1"/>
</dbReference>
<dbReference type="SUPFAM" id="SSF53213">
    <property type="entry name" value="LigB-like"/>
    <property type="match status" value="1"/>
</dbReference>
<evidence type="ECO:0000313" key="7">
    <source>
        <dbReference type="EMBL" id="OUM84425.1"/>
    </source>
</evidence>
<evidence type="ECO:0000256" key="5">
    <source>
        <dbReference type="ARBA" id="ARBA00023002"/>
    </source>
</evidence>
<keyword evidence="7" id="KW-0223">Dioxygenase</keyword>
<dbReference type="InterPro" id="IPR004183">
    <property type="entry name" value="Xdiol_dOase_suB"/>
</dbReference>
<dbReference type="CDD" id="cd07363">
    <property type="entry name" value="45_DOPA_Dioxygenase"/>
    <property type="match status" value="1"/>
</dbReference>
<dbReference type="GO" id="GO:0016702">
    <property type="term" value="F:oxidoreductase activity, acting on single donors with incorporation of molecular oxygen, incorporation of two atoms of oxygen"/>
    <property type="evidence" value="ECO:0007669"/>
    <property type="project" value="UniProtKB-ARBA"/>
</dbReference>
<gene>
    <name evidence="7" type="ORF">BAA01_00990</name>
</gene>
<evidence type="ECO:0000256" key="1">
    <source>
        <dbReference type="ARBA" id="ARBA00001947"/>
    </source>
</evidence>
<feature type="domain" description="Extradiol ring-cleavage dioxygenase class III enzyme subunit B" evidence="6">
    <location>
        <begin position="27"/>
        <end position="253"/>
    </location>
</feature>
<protein>
    <submittedName>
        <fullName evidence="7">Dioxygenase</fullName>
    </submittedName>
</protein>